<comment type="similarity">
    <text evidence="2">Belongs to the methylmalonyl-CoA mutase family.</text>
</comment>
<evidence type="ECO:0000256" key="1">
    <source>
        <dbReference type="ARBA" id="ARBA00001922"/>
    </source>
</evidence>
<evidence type="ECO:0000259" key="7">
    <source>
        <dbReference type="Pfam" id="PF01642"/>
    </source>
</evidence>
<protein>
    <recommendedName>
        <fullName evidence="3">methylmalonyl-CoA mutase</fullName>
        <ecNumber evidence="3">5.4.99.2</ecNumber>
    </recommendedName>
</protein>
<dbReference type="InterPro" id="IPR058549">
    <property type="entry name" value="MeMalonylCoA_mutase_a/b_site"/>
</dbReference>
<feature type="domain" description="Methylmalonyl-CoA mutase alpha/beta chain catalytic" evidence="7">
    <location>
        <begin position="159"/>
        <end position="484"/>
    </location>
</feature>
<evidence type="ECO:0000256" key="2">
    <source>
        <dbReference type="ARBA" id="ARBA00008465"/>
    </source>
</evidence>
<dbReference type="EMBL" id="JAFBFH010000003">
    <property type="protein sequence ID" value="MBM7713743.1"/>
    <property type="molecule type" value="Genomic_DNA"/>
</dbReference>
<organism evidence="8 9">
    <name type="scientific">Siminovitchia thermophila</name>
    <dbReference type="NCBI Taxonomy" id="1245522"/>
    <lineage>
        <taxon>Bacteria</taxon>
        <taxon>Bacillati</taxon>
        <taxon>Bacillota</taxon>
        <taxon>Bacilli</taxon>
        <taxon>Bacillales</taxon>
        <taxon>Bacillaceae</taxon>
        <taxon>Siminovitchia</taxon>
    </lineage>
</organism>
<dbReference type="EC" id="5.4.99.2" evidence="3"/>
<keyword evidence="6" id="KW-0170">Cobalt</keyword>
<accession>A0ABS2R4B3</accession>
<gene>
    <name evidence="8" type="ORF">JOC94_000712</name>
</gene>
<name>A0ABS2R4B3_9BACI</name>
<dbReference type="Gene3D" id="3.40.50.280">
    <property type="entry name" value="Cobalamin-binding domain"/>
    <property type="match status" value="1"/>
</dbReference>
<evidence type="ECO:0000313" key="9">
    <source>
        <dbReference type="Proteomes" id="UP000823485"/>
    </source>
</evidence>
<dbReference type="InterPro" id="IPR016176">
    <property type="entry name" value="Cbl-dep_enz_cat"/>
</dbReference>
<dbReference type="RefSeq" id="WP_077111314.1">
    <property type="nucleotide sequence ID" value="NZ_JAFBFH010000003.1"/>
</dbReference>
<dbReference type="PROSITE" id="PS00544">
    <property type="entry name" value="METMALONYL_COA_MUTASE"/>
    <property type="match status" value="1"/>
</dbReference>
<sequence length="617" mass="69202">MNTEQARNTRFQKAGREEWVEAAKKSLKKDTIGHLYKKTYEGITLNPLYTKADAVCVDQYPGEGSYVRGFHAAERQRWRISQRIAHSDWNELKKQIGLARQRGQDTISFDPDQLNNMEELSFTALNDMIALHQAPLFVLSKSNYPLIARKLLEYKGGGIFGAVATDIISSHLQAGRLVNIQGEEMDSWLSAVQELDEQYPEIKTILVDVEPYNAGGGNAVQELGTALATAVFYLEKMKEIGWPPEKTASKLLFNFAIGSQFFIEIAKLRAFRMLWKTLSGAYGMSNDQNKVLVSAETSEFTKSAIDPYVNMLRAGSEAFSAVVGGVDFLHVAPFDYVTTEWNSFSERIARNTQLLLKHESYLDKVADPSGGSYYIESLTKGLVEKGWAFFLEIDKNGGITESLQSGWLQKQIKETAHQRLKDSETRKQSIIGVNVYAVSTENVEEPLSRKNLGTDCDSMRVELLPRLRLSQSFENIRKRTKNLANKGFLPEVGLIGLGPLKEYKPRADFADGVLAAAGIRAQWSNDCHSLDDMKAFIKKKQYKYYCLCGSDAMYQRLAAQIAHWLKEHIPGVHVDIAGRYANEELAALGLDGTLYSGQNMYEKLSGLLSSWEDEING</sequence>
<dbReference type="GO" id="GO:0004494">
    <property type="term" value="F:methylmalonyl-CoA mutase activity"/>
    <property type="evidence" value="ECO:0007669"/>
    <property type="project" value="UniProtKB-EC"/>
</dbReference>
<evidence type="ECO:0000256" key="4">
    <source>
        <dbReference type="ARBA" id="ARBA00022628"/>
    </source>
</evidence>
<dbReference type="SUPFAM" id="SSF52242">
    <property type="entry name" value="Cobalamin (vitamin B12)-binding domain"/>
    <property type="match status" value="1"/>
</dbReference>
<dbReference type="SUPFAM" id="SSF51703">
    <property type="entry name" value="Cobalamin (vitamin B12)-dependent enzymes"/>
    <property type="match status" value="1"/>
</dbReference>
<reference evidence="8 9" key="1">
    <citation type="submission" date="2021-01" db="EMBL/GenBank/DDBJ databases">
        <title>Genomic Encyclopedia of Type Strains, Phase IV (KMG-IV): sequencing the most valuable type-strain genomes for metagenomic binning, comparative biology and taxonomic classification.</title>
        <authorList>
            <person name="Goeker M."/>
        </authorList>
    </citation>
    <scope>NUCLEOTIDE SEQUENCE [LARGE SCALE GENOMIC DNA]</scope>
    <source>
        <strain evidence="8 9">DSM 105453</strain>
    </source>
</reference>
<keyword evidence="5 8" id="KW-0413">Isomerase</keyword>
<dbReference type="Gene3D" id="3.20.20.240">
    <property type="entry name" value="Methylmalonyl-CoA mutase"/>
    <property type="match status" value="1"/>
</dbReference>
<keyword evidence="4" id="KW-0846">Cobalamin</keyword>
<dbReference type="InterPro" id="IPR036724">
    <property type="entry name" value="Cobalamin-bd_sf"/>
</dbReference>
<comment type="cofactor">
    <cofactor evidence="1">
        <name>adenosylcob(III)alamin</name>
        <dbReference type="ChEBI" id="CHEBI:18408"/>
    </cofactor>
</comment>
<dbReference type="InterPro" id="IPR006099">
    <property type="entry name" value="MeMalonylCoA_mutase_a/b_cat"/>
</dbReference>
<dbReference type="Proteomes" id="UP000823485">
    <property type="component" value="Unassembled WGS sequence"/>
</dbReference>
<evidence type="ECO:0000256" key="3">
    <source>
        <dbReference type="ARBA" id="ARBA00012398"/>
    </source>
</evidence>
<dbReference type="Pfam" id="PF01642">
    <property type="entry name" value="MM_CoA_mutase"/>
    <property type="match status" value="2"/>
</dbReference>
<proteinExistence type="inferred from homology"/>
<evidence type="ECO:0000313" key="8">
    <source>
        <dbReference type="EMBL" id="MBM7713743.1"/>
    </source>
</evidence>
<evidence type="ECO:0000256" key="5">
    <source>
        <dbReference type="ARBA" id="ARBA00023235"/>
    </source>
</evidence>
<comment type="caution">
    <text evidence="8">The sequence shown here is derived from an EMBL/GenBank/DDBJ whole genome shotgun (WGS) entry which is preliminary data.</text>
</comment>
<evidence type="ECO:0000256" key="6">
    <source>
        <dbReference type="ARBA" id="ARBA00023285"/>
    </source>
</evidence>
<dbReference type="PANTHER" id="PTHR48101:SF1">
    <property type="entry name" value="METHYLMALONYL-COA MUTASE, LARGE SUBUNIT"/>
    <property type="match status" value="1"/>
</dbReference>
<feature type="domain" description="Methylmalonyl-CoA mutase alpha/beta chain catalytic" evidence="7">
    <location>
        <begin position="38"/>
        <end position="112"/>
    </location>
</feature>
<dbReference type="PANTHER" id="PTHR48101">
    <property type="entry name" value="METHYLMALONYL-COA MUTASE, MITOCHONDRIAL-RELATED"/>
    <property type="match status" value="1"/>
</dbReference>
<keyword evidence="9" id="KW-1185">Reference proteome</keyword>